<feature type="domain" description="FAD-binding" evidence="4">
    <location>
        <begin position="267"/>
        <end position="302"/>
    </location>
</feature>
<gene>
    <name evidence="5" type="ORF">EDD27_6817</name>
</gene>
<sequence>MARAVVIGGGIGGLTSGIALRRNGWDVTVLERAPKIDPVGSGLAIAANALKALDTLGLGDHIRTLSRIQGQVGIRRADGRWLVHTTPDAAEARYGDSVVLMLRATLMEVLADALGADQLRLGVGVSGVDAEEGIVHTEDGDLGADLVVAADGIHSKVRQTLFPEHPGPTYSGVTAWRGLIPRGDLDIRSTESWGKGLVFGVTPLAHDLVYVYATDVLPAGTVFGDEREELLRRFGDWHDPIPALLRAADPGMIIRNDVYSFDTPLPAFHRGKVALVGDAAHPMTPNLGQGACQAIEDAVVLAHLAGFPAGEEDIAHNGKERTLDGTHGGVRRADGGGGIDREGRGGAGASGEGDGGEWGHGRGALAGYLGAYTAARLGRTSKIVQRSMSICRMTKVRNPVAVWLRDFGVSLAARSMPDMMLRSMDEVLRWRPPVTAPASGPASDMGDRHPLQGR</sequence>
<dbReference type="EMBL" id="SAUN01000001">
    <property type="protein sequence ID" value="RVX44094.1"/>
    <property type="molecule type" value="Genomic_DNA"/>
</dbReference>
<dbReference type="PANTHER" id="PTHR13789:SF309">
    <property type="entry name" value="PUTATIVE (AFU_ORTHOLOGUE AFUA_6G14510)-RELATED"/>
    <property type="match status" value="1"/>
</dbReference>
<feature type="region of interest" description="Disordered" evidence="3">
    <location>
        <begin position="432"/>
        <end position="454"/>
    </location>
</feature>
<dbReference type="Proteomes" id="UP000284824">
    <property type="component" value="Unassembled WGS sequence"/>
</dbReference>
<feature type="compositionally biased region" description="Basic and acidic residues" evidence="3">
    <location>
        <begin position="331"/>
        <end position="344"/>
    </location>
</feature>
<evidence type="ECO:0000256" key="2">
    <source>
        <dbReference type="ARBA" id="ARBA00023033"/>
    </source>
</evidence>
<evidence type="ECO:0000313" key="5">
    <source>
        <dbReference type="EMBL" id="RVX44094.1"/>
    </source>
</evidence>
<dbReference type="InterPro" id="IPR050493">
    <property type="entry name" value="FAD-dep_Monooxygenase_BioMet"/>
</dbReference>
<reference evidence="5 6" key="1">
    <citation type="submission" date="2019-01" db="EMBL/GenBank/DDBJ databases">
        <title>Sequencing the genomes of 1000 actinobacteria strains.</title>
        <authorList>
            <person name="Klenk H.-P."/>
        </authorList>
    </citation>
    <scope>NUCLEOTIDE SEQUENCE [LARGE SCALE GENOMIC DNA]</scope>
    <source>
        <strain evidence="5 6">DSM 43925</strain>
    </source>
</reference>
<comment type="caution">
    <text evidence="5">The sequence shown here is derived from an EMBL/GenBank/DDBJ whole genome shotgun (WGS) entry which is preliminary data.</text>
</comment>
<evidence type="ECO:0000256" key="1">
    <source>
        <dbReference type="ARBA" id="ARBA00023002"/>
    </source>
</evidence>
<dbReference type="AlphaFoldDB" id="A0A438MEE1"/>
<dbReference type="Pfam" id="PF01494">
    <property type="entry name" value="FAD_binding_3"/>
    <property type="match status" value="2"/>
</dbReference>
<dbReference type="InterPro" id="IPR002938">
    <property type="entry name" value="FAD-bd"/>
</dbReference>
<protein>
    <submittedName>
        <fullName evidence="5">2-polyprenyl-6-methoxyphenol hydroxylase-like FAD-dependent oxidoreductase</fullName>
    </submittedName>
</protein>
<dbReference type="SUPFAM" id="SSF51905">
    <property type="entry name" value="FAD/NAD(P)-binding domain"/>
    <property type="match status" value="1"/>
</dbReference>
<name>A0A438MEE1_9ACTN</name>
<keyword evidence="6" id="KW-1185">Reference proteome</keyword>
<dbReference type="GO" id="GO:0071949">
    <property type="term" value="F:FAD binding"/>
    <property type="evidence" value="ECO:0007669"/>
    <property type="project" value="InterPro"/>
</dbReference>
<dbReference type="RefSeq" id="WP_206641778.1">
    <property type="nucleotide sequence ID" value="NZ_SAUN01000001.1"/>
</dbReference>
<dbReference type="PANTHER" id="PTHR13789">
    <property type="entry name" value="MONOOXYGENASE"/>
    <property type="match status" value="1"/>
</dbReference>
<keyword evidence="1" id="KW-0560">Oxidoreductase</keyword>
<dbReference type="Gene3D" id="3.50.50.60">
    <property type="entry name" value="FAD/NAD(P)-binding domain"/>
    <property type="match status" value="1"/>
</dbReference>
<feature type="domain" description="FAD-binding" evidence="4">
    <location>
        <begin position="4"/>
        <end position="168"/>
    </location>
</feature>
<feature type="compositionally biased region" description="Basic and acidic residues" evidence="3">
    <location>
        <begin position="445"/>
        <end position="454"/>
    </location>
</feature>
<dbReference type="PRINTS" id="PR00420">
    <property type="entry name" value="RNGMNOXGNASE"/>
</dbReference>
<evidence type="ECO:0000256" key="3">
    <source>
        <dbReference type="SAM" id="MobiDB-lite"/>
    </source>
</evidence>
<feature type="region of interest" description="Disordered" evidence="3">
    <location>
        <begin position="316"/>
        <end position="356"/>
    </location>
</feature>
<evidence type="ECO:0000313" key="6">
    <source>
        <dbReference type="Proteomes" id="UP000284824"/>
    </source>
</evidence>
<accession>A0A438MEE1</accession>
<evidence type="ECO:0000259" key="4">
    <source>
        <dbReference type="Pfam" id="PF01494"/>
    </source>
</evidence>
<keyword evidence="2" id="KW-0503">Monooxygenase</keyword>
<proteinExistence type="predicted"/>
<organism evidence="5 6">
    <name type="scientific">Nonomuraea polychroma</name>
    <dbReference type="NCBI Taxonomy" id="46176"/>
    <lineage>
        <taxon>Bacteria</taxon>
        <taxon>Bacillati</taxon>
        <taxon>Actinomycetota</taxon>
        <taxon>Actinomycetes</taxon>
        <taxon>Streptosporangiales</taxon>
        <taxon>Streptosporangiaceae</taxon>
        <taxon>Nonomuraea</taxon>
    </lineage>
</organism>
<feature type="compositionally biased region" description="Gly residues" evidence="3">
    <location>
        <begin position="345"/>
        <end position="356"/>
    </location>
</feature>
<dbReference type="GO" id="GO:0004497">
    <property type="term" value="F:monooxygenase activity"/>
    <property type="evidence" value="ECO:0007669"/>
    <property type="project" value="UniProtKB-KW"/>
</dbReference>
<dbReference type="InterPro" id="IPR036188">
    <property type="entry name" value="FAD/NAD-bd_sf"/>
</dbReference>